<dbReference type="OMA" id="LANVEWE"/>
<keyword evidence="1" id="KW-0240">DNA-directed RNA polymerase</keyword>
<dbReference type="GeneID" id="28976660"/>
<gene>
    <name evidence="5" type="ORF">RHOBADRAFT_52181</name>
</gene>
<feature type="compositionally biased region" description="Acidic residues" evidence="3">
    <location>
        <begin position="438"/>
        <end position="449"/>
    </location>
</feature>
<dbReference type="Proteomes" id="UP000053890">
    <property type="component" value="Unassembled WGS sequence"/>
</dbReference>
<evidence type="ECO:0000256" key="2">
    <source>
        <dbReference type="ARBA" id="ARBA00023163"/>
    </source>
</evidence>
<protein>
    <recommendedName>
        <fullName evidence="4">RPA43 OB domain-containing protein</fullName>
    </recommendedName>
</protein>
<name>A0A194SCX3_RHOGW</name>
<organism evidence="5 6">
    <name type="scientific">Rhodotorula graminis (strain WP1)</name>
    <dbReference type="NCBI Taxonomy" id="578459"/>
    <lineage>
        <taxon>Eukaryota</taxon>
        <taxon>Fungi</taxon>
        <taxon>Dikarya</taxon>
        <taxon>Basidiomycota</taxon>
        <taxon>Pucciniomycotina</taxon>
        <taxon>Microbotryomycetes</taxon>
        <taxon>Sporidiobolales</taxon>
        <taxon>Sporidiobolaceae</taxon>
        <taxon>Rhodotorula</taxon>
    </lineage>
</organism>
<dbReference type="Gene3D" id="2.40.50.1060">
    <property type="match status" value="1"/>
</dbReference>
<feature type="compositionally biased region" description="Basic residues" evidence="3">
    <location>
        <begin position="521"/>
        <end position="531"/>
    </location>
</feature>
<feature type="compositionally biased region" description="Acidic residues" evidence="3">
    <location>
        <begin position="411"/>
        <end position="420"/>
    </location>
</feature>
<keyword evidence="2" id="KW-0804">Transcription</keyword>
<reference evidence="5 6" key="1">
    <citation type="journal article" date="2015" name="Front. Microbiol.">
        <title>Genome sequence of the plant growth promoting endophytic yeast Rhodotorula graminis WP1.</title>
        <authorList>
            <person name="Firrincieli A."/>
            <person name="Otillar R."/>
            <person name="Salamov A."/>
            <person name="Schmutz J."/>
            <person name="Khan Z."/>
            <person name="Redman R.S."/>
            <person name="Fleck N.D."/>
            <person name="Lindquist E."/>
            <person name="Grigoriev I.V."/>
            <person name="Doty S.L."/>
        </authorList>
    </citation>
    <scope>NUCLEOTIDE SEQUENCE [LARGE SCALE GENOMIC DNA]</scope>
    <source>
        <strain evidence="5 6">WP1</strain>
    </source>
</reference>
<dbReference type="STRING" id="578459.A0A194SCX3"/>
<feature type="domain" description="RPA43 OB" evidence="4">
    <location>
        <begin position="173"/>
        <end position="353"/>
    </location>
</feature>
<feature type="compositionally biased region" description="Low complexity" evidence="3">
    <location>
        <begin position="481"/>
        <end position="491"/>
    </location>
</feature>
<dbReference type="AlphaFoldDB" id="A0A194SCX3"/>
<dbReference type="InterPro" id="IPR041178">
    <property type="entry name" value="RPA43_OB"/>
</dbReference>
<feature type="region of interest" description="Disordered" evidence="3">
    <location>
        <begin position="367"/>
        <end position="549"/>
    </location>
</feature>
<dbReference type="Pfam" id="PF17875">
    <property type="entry name" value="RPA43_OB"/>
    <property type="match status" value="1"/>
</dbReference>
<feature type="compositionally biased region" description="Acidic residues" evidence="3">
    <location>
        <begin position="290"/>
        <end position="307"/>
    </location>
</feature>
<feature type="region of interest" description="Disordered" evidence="3">
    <location>
        <begin position="107"/>
        <end position="143"/>
    </location>
</feature>
<feature type="compositionally biased region" description="Low complexity" evidence="3">
    <location>
        <begin position="107"/>
        <end position="118"/>
    </location>
</feature>
<dbReference type="RefSeq" id="XP_018273295.1">
    <property type="nucleotide sequence ID" value="XM_018416212.1"/>
</dbReference>
<dbReference type="GO" id="GO:0000428">
    <property type="term" value="C:DNA-directed RNA polymerase complex"/>
    <property type="evidence" value="ECO:0007669"/>
    <property type="project" value="UniProtKB-KW"/>
</dbReference>
<proteinExistence type="predicted"/>
<evidence type="ECO:0000256" key="1">
    <source>
        <dbReference type="ARBA" id="ARBA00022478"/>
    </source>
</evidence>
<keyword evidence="6" id="KW-1185">Reference proteome</keyword>
<dbReference type="InterPro" id="IPR036898">
    <property type="entry name" value="RNA_pol_Rpb7-like_N_sf"/>
</dbReference>
<feature type="compositionally biased region" description="Basic and acidic residues" evidence="3">
    <location>
        <begin position="532"/>
        <end position="549"/>
    </location>
</feature>
<evidence type="ECO:0000256" key="3">
    <source>
        <dbReference type="SAM" id="MobiDB-lite"/>
    </source>
</evidence>
<feature type="compositionally biased region" description="Low complexity" evidence="3">
    <location>
        <begin position="423"/>
        <end position="437"/>
    </location>
</feature>
<dbReference type="Gene3D" id="3.30.1490.120">
    <property type="entry name" value="RNA polymerase Rpb7-like, N-terminal domain"/>
    <property type="match status" value="1"/>
</dbReference>
<dbReference type="EMBL" id="KQ474075">
    <property type="protein sequence ID" value="KPV77246.1"/>
    <property type="molecule type" value="Genomic_DNA"/>
</dbReference>
<feature type="region of interest" description="Disordered" evidence="3">
    <location>
        <begin position="249"/>
        <end position="307"/>
    </location>
</feature>
<accession>A0A194SCX3</accession>
<sequence>MASATAAASLRLSSVSASTSLPQASSSSSSSEGEFITFKATMRLPISPRFAASNHSSSYPGHDQGMDGVREVLAGWVMRYLPPVRAVLLSFSPTPRFLHPAASFPASASPFDSSFSPAKDPRALLSTPQPQAAAADDDDDDDGETVRFKSLPMVQGTGFTLANVEWEGVGWRPRVGMKLLGTLTLASPSHVSLLLHNLFNASIPSSHIPSQDYEFDPECAVPPIVLERRNANVPLRSVVDSVKRRAGAAAAAEDGGEGAVEETVTGEPGSEHLVPQSAAGEADVAKAEADAEEEQDEEDELKEEEDEALLAERGWWVHRTTREPLGGSDGRIEFTLVDLTTTNSLLSCTGSLLADPFSPSALAALSAHHPSSSTKPDPDASLVKSKILTTRDNKRKRGRDSESDTGSSGSDSDDDDDDDRESSASPAPRGAAAASDSSDSELDNDDDDGVGTGIPRHGVDVAKASQRAQHGGRAAVPTVERAQSVASSRSPSPLPAPAHLAVKKGEVKNEADDGAAAAAKAAKKAAKKDKKAAKEGNEGRKSKKVKAER</sequence>
<evidence type="ECO:0000313" key="6">
    <source>
        <dbReference type="Proteomes" id="UP000053890"/>
    </source>
</evidence>
<dbReference type="OrthoDB" id="10250504at2759"/>
<evidence type="ECO:0000259" key="4">
    <source>
        <dbReference type="Pfam" id="PF17875"/>
    </source>
</evidence>
<evidence type="ECO:0000313" key="5">
    <source>
        <dbReference type="EMBL" id="KPV77246.1"/>
    </source>
</evidence>